<dbReference type="PANTHER" id="PTHR48475">
    <property type="entry name" value="RIBONUCLEASE H"/>
    <property type="match status" value="1"/>
</dbReference>
<dbReference type="InterPro" id="IPR012337">
    <property type="entry name" value="RNaseH-like_sf"/>
</dbReference>
<accession>A0AAV5L568</accession>
<evidence type="ECO:0000313" key="3">
    <source>
        <dbReference type="Proteomes" id="UP001054252"/>
    </source>
</evidence>
<sequence>MPYEVEYALREVHEGVCGSHVGARTLAYKVLRQRYGIPNQIIADNGLQFNCNSFKDFCSNYGIKLVFTSVYHPKANGMVESVNKAILEGINPSLRVSHFDLAQNEQLLRENLDFLDEVREQCRLRMLAYKQKVASFYNKRVRPRSFRIGDLVLRKARFLGFETHFSKLAPNWEGPYPVIKIPHLGTYILQDSEGKRVPKVWNVNNLKKFYP</sequence>
<reference evidence="2 3" key="1">
    <citation type="journal article" date="2021" name="Commun. Biol.">
        <title>The genome of Shorea leprosula (Dipterocarpaceae) highlights the ecological relevance of drought in aseasonal tropical rainforests.</title>
        <authorList>
            <person name="Ng K.K.S."/>
            <person name="Kobayashi M.J."/>
            <person name="Fawcett J.A."/>
            <person name="Hatakeyama M."/>
            <person name="Paape T."/>
            <person name="Ng C.H."/>
            <person name="Ang C.C."/>
            <person name="Tnah L.H."/>
            <person name="Lee C.T."/>
            <person name="Nishiyama T."/>
            <person name="Sese J."/>
            <person name="O'Brien M.J."/>
            <person name="Copetti D."/>
            <person name="Mohd Noor M.I."/>
            <person name="Ong R.C."/>
            <person name="Putra M."/>
            <person name="Sireger I.Z."/>
            <person name="Indrioko S."/>
            <person name="Kosugi Y."/>
            <person name="Izuno A."/>
            <person name="Isagi Y."/>
            <person name="Lee S.L."/>
            <person name="Shimizu K.K."/>
        </authorList>
    </citation>
    <scope>NUCLEOTIDE SEQUENCE [LARGE SCALE GENOMIC DNA]</scope>
    <source>
        <strain evidence="2">214</strain>
    </source>
</reference>
<proteinExistence type="predicted"/>
<dbReference type="Gene3D" id="3.30.420.10">
    <property type="entry name" value="Ribonuclease H-like superfamily/Ribonuclease H"/>
    <property type="match status" value="1"/>
</dbReference>
<dbReference type="PROSITE" id="PS50994">
    <property type="entry name" value="INTEGRASE"/>
    <property type="match status" value="1"/>
</dbReference>
<name>A0AAV5L568_9ROSI</name>
<comment type="caution">
    <text evidence="2">The sequence shown here is derived from an EMBL/GenBank/DDBJ whole genome shotgun (WGS) entry which is preliminary data.</text>
</comment>
<dbReference type="InterPro" id="IPR001584">
    <property type="entry name" value="Integrase_cat-core"/>
</dbReference>
<gene>
    <name evidence="2" type="ORF">SLEP1_g41020</name>
</gene>
<dbReference type="PANTHER" id="PTHR48475:SF2">
    <property type="entry name" value="RIBONUCLEASE H"/>
    <property type="match status" value="1"/>
</dbReference>
<evidence type="ECO:0000313" key="2">
    <source>
        <dbReference type="EMBL" id="GKV32410.1"/>
    </source>
</evidence>
<organism evidence="2 3">
    <name type="scientific">Rubroshorea leprosula</name>
    <dbReference type="NCBI Taxonomy" id="152421"/>
    <lineage>
        <taxon>Eukaryota</taxon>
        <taxon>Viridiplantae</taxon>
        <taxon>Streptophyta</taxon>
        <taxon>Embryophyta</taxon>
        <taxon>Tracheophyta</taxon>
        <taxon>Spermatophyta</taxon>
        <taxon>Magnoliopsida</taxon>
        <taxon>eudicotyledons</taxon>
        <taxon>Gunneridae</taxon>
        <taxon>Pentapetalae</taxon>
        <taxon>rosids</taxon>
        <taxon>malvids</taxon>
        <taxon>Malvales</taxon>
        <taxon>Dipterocarpaceae</taxon>
        <taxon>Rubroshorea</taxon>
    </lineage>
</organism>
<evidence type="ECO:0000259" key="1">
    <source>
        <dbReference type="PROSITE" id="PS50994"/>
    </source>
</evidence>
<protein>
    <recommendedName>
        <fullName evidence="1">Integrase catalytic domain-containing protein</fullName>
    </recommendedName>
</protein>
<dbReference type="GO" id="GO:0003676">
    <property type="term" value="F:nucleic acid binding"/>
    <property type="evidence" value="ECO:0007669"/>
    <property type="project" value="InterPro"/>
</dbReference>
<dbReference type="EMBL" id="BPVZ01000095">
    <property type="protein sequence ID" value="GKV32410.1"/>
    <property type="molecule type" value="Genomic_DNA"/>
</dbReference>
<dbReference type="SUPFAM" id="SSF53098">
    <property type="entry name" value="Ribonuclease H-like"/>
    <property type="match status" value="1"/>
</dbReference>
<keyword evidence="3" id="KW-1185">Reference proteome</keyword>
<dbReference type="Proteomes" id="UP001054252">
    <property type="component" value="Unassembled WGS sequence"/>
</dbReference>
<dbReference type="GO" id="GO:0015074">
    <property type="term" value="P:DNA integration"/>
    <property type="evidence" value="ECO:0007669"/>
    <property type="project" value="InterPro"/>
</dbReference>
<dbReference type="AlphaFoldDB" id="A0AAV5L568"/>
<dbReference type="InterPro" id="IPR036397">
    <property type="entry name" value="RNaseH_sf"/>
</dbReference>
<feature type="domain" description="Integrase catalytic" evidence="1">
    <location>
        <begin position="27"/>
        <end position="140"/>
    </location>
</feature>